<feature type="compositionally biased region" description="Basic and acidic residues" evidence="7">
    <location>
        <begin position="383"/>
        <end position="396"/>
    </location>
</feature>
<dbReference type="PANTHER" id="PTHR12372:SF7">
    <property type="entry name" value="PROTEIN PECANEX"/>
    <property type="match status" value="1"/>
</dbReference>
<dbReference type="OMA" id="NDPQECE"/>
<feature type="compositionally biased region" description="Polar residues" evidence="7">
    <location>
        <begin position="905"/>
        <end position="918"/>
    </location>
</feature>
<evidence type="ECO:0000256" key="7">
    <source>
        <dbReference type="SAM" id="MobiDB-lite"/>
    </source>
</evidence>
<evidence type="ECO:0000256" key="4">
    <source>
        <dbReference type="ARBA" id="ARBA00022989"/>
    </source>
</evidence>
<organism evidence="9 10">
    <name type="scientific">Varroa destructor</name>
    <name type="common">Honeybee mite</name>
    <dbReference type="NCBI Taxonomy" id="109461"/>
    <lineage>
        <taxon>Eukaryota</taxon>
        <taxon>Metazoa</taxon>
        <taxon>Ecdysozoa</taxon>
        <taxon>Arthropoda</taxon>
        <taxon>Chelicerata</taxon>
        <taxon>Arachnida</taxon>
        <taxon>Acari</taxon>
        <taxon>Parasitiformes</taxon>
        <taxon>Mesostigmata</taxon>
        <taxon>Gamasina</taxon>
        <taxon>Dermanyssoidea</taxon>
        <taxon>Varroidae</taxon>
        <taxon>Varroa</taxon>
    </lineage>
</organism>
<dbReference type="EnsemblMetazoa" id="XM_022813390">
    <property type="protein sequence ID" value="XP_022669125"/>
    <property type="gene ID" value="LOC111253664"/>
</dbReference>
<proteinExistence type="inferred from homology"/>
<feature type="region of interest" description="Disordered" evidence="7">
    <location>
        <begin position="177"/>
        <end position="222"/>
    </location>
</feature>
<feature type="compositionally biased region" description="Low complexity" evidence="7">
    <location>
        <begin position="177"/>
        <end position="187"/>
    </location>
</feature>
<dbReference type="RefSeq" id="XP_022669121.1">
    <property type="nucleotide sequence ID" value="XM_022813386.1"/>
</dbReference>
<dbReference type="RefSeq" id="XP_022669123.1">
    <property type="nucleotide sequence ID" value="XM_022813388.1"/>
</dbReference>
<dbReference type="RefSeq" id="XP_022669122.1">
    <property type="nucleotide sequence ID" value="XM_022813387.1"/>
</dbReference>
<feature type="compositionally biased region" description="Polar residues" evidence="7">
    <location>
        <begin position="829"/>
        <end position="840"/>
    </location>
</feature>
<dbReference type="OrthoDB" id="10037631at2759"/>
<feature type="compositionally biased region" description="Polar residues" evidence="7">
    <location>
        <begin position="1402"/>
        <end position="1415"/>
    </location>
</feature>
<evidence type="ECO:0000256" key="2">
    <source>
        <dbReference type="ARBA" id="ARBA00010170"/>
    </source>
</evidence>
<dbReference type="EnsemblMetazoa" id="XM_022813391">
    <property type="protein sequence ID" value="XP_022669126"/>
    <property type="gene ID" value="LOC111253664"/>
</dbReference>
<feature type="region of interest" description="Disordered" evidence="7">
    <location>
        <begin position="374"/>
        <end position="442"/>
    </location>
</feature>
<feature type="domain" description="Pecanex C-terminal" evidence="8">
    <location>
        <begin position="2024"/>
        <end position="2246"/>
    </location>
</feature>
<feature type="compositionally biased region" description="Low complexity" evidence="7">
    <location>
        <begin position="529"/>
        <end position="547"/>
    </location>
</feature>
<dbReference type="EnsemblMetazoa" id="XM_022813387">
    <property type="protein sequence ID" value="XP_022669122"/>
    <property type="gene ID" value="LOC111253664"/>
</dbReference>
<feature type="transmembrane region" description="Helical" evidence="6">
    <location>
        <begin position="58"/>
        <end position="78"/>
    </location>
</feature>
<feature type="region of interest" description="Disordered" evidence="7">
    <location>
        <begin position="454"/>
        <end position="721"/>
    </location>
</feature>
<feature type="compositionally biased region" description="Basic residues" evidence="7">
    <location>
        <begin position="925"/>
        <end position="935"/>
    </location>
</feature>
<feature type="compositionally biased region" description="Polar residues" evidence="7">
    <location>
        <begin position="1025"/>
        <end position="1034"/>
    </location>
</feature>
<dbReference type="FunCoup" id="A0A7M7KMD6">
    <property type="interactions" value="915"/>
</dbReference>
<feature type="compositionally biased region" description="Polar residues" evidence="7">
    <location>
        <begin position="206"/>
        <end position="222"/>
    </location>
</feature>
<feature type="transmembrane region" description="Helical" evidence="6">
    <location>
        <begin position="1523"/>
        <end position="1543"/>
    </location>
</feature>
<feature type="compositionally biased region" description="Basic residues" evidence="7">
    <location>
        <begin position="507"/>
        <end position="517"/>
    </location>
</feature>
<feature type="compositionally biased region" description="Gly residues" evidence="7">
    <location>
        <begin position="402"/>
        <end position="415"/>
    </location>
</feature>
<dbReference type="GO" id="GO:0007029">
    <property type="term" value="P:endoplasmic reticulum organization"/>
    <property type="evidence" value="ECO:0007669"/>
    <property type="project" value="TreeGrafter"/>
</dbReference>
<sequence>MGSQFLEILRQGVWASLTGGWFFDPRQGHAANLLHLYLWLLLIALPFCLYMFASSMGFALWAAYVALVAVLFTSLKVLNLRLHRLFDTGEAMQEAPSVDGDRHPGGGHGAHHGSRDRAVELELLAPRPDGETPPVQCSSRNSLANLTTRVDSIEFISLNTRDNNSFDLAVQLARGSSGASSVGSRRSSSVRREPERSNVGGGACGISTQSVRSSNLSQKSALSPDSHRKLLLVQQYQQQLHLNTDTASTCGVVSALSGGMSGSVMDEQPSQASAVLSGDTTTSLSSTTSLQQQALPSSIGTNSNGTNPSASVGVVAGIGGHHGGAFGCHFSPALQATSADPFMKSPLTAGSVELGFMSQDPSVARARTQIAAGSGVAGGSMRTEGRQPVRRAHSEMETSASGGPGVGGSPGGGVRTGQPPSHPVSLEAISSQPPPPGAIPRRSMDYIRKGLSEETIQEDDPAGAGGSGIPSPITLTETSKGSPDTTHKKKGKEKQQSLSSPATAERQKKKQRRKRRSGTLGTPDVVHLTPTQQQGQQQQQQTPNGTTSDTSHHHQMSVDTVPLDQQPFASEQNTTTTDDSSETHSERSSTNFSVIYNPSTPKSGTTTQSNNISNTEYGKEVSRPGTAVGISAADETGDARRQRLVSGSHLQRDAQEGSFEWSFGDPVATPSREDDVQSSSSSTSPDESTPSLKQSTASRQGSQESREPSGSSGGGGDAWQRSQIRRRLLEILSKDDLVSSRDLQKLKQELISLGTLADSDEGEGDWSDGGGTAVVQSPLQGTSTVSAMVAKEGGISGRRSTRVEPTDSLGSSTSRKSSAEGGAVGGGKSSDTPEQQSIGSPDTAGGGGPSNVTSGGDSVSPPSYLLASMLSTPGTHLARSHDDTSPGAVHCFRDEDGNWQAYTFNESGKASSPRTYVTHQQQHQQQKHMHLRPPKTKLPGDVEGGSVSGVGRPWDTVSQASSSSGATLMVAGAGSGIGGPSSLSGGGHRTPGDSTEGSICPLGNSALVGVSHSLDPLAGRRQQVIPSSFDGSSTSRHRQPHTSQGNHQQQTNDYFYVLQPHMPANPGLFRSSRFQFSGDGVTVGGASLSFLNPRGILSHPSGGLDQPSVLDPAPPRPRQYYLFHILPWSKGLRVKVSFDRLTLLAVLDRNITLLENFASVTLAVLVALLGALCLQKGLFVELSSIAFCFVMASCQYSLLKSVQPDAASPTHGYNHLVLYSRPVYFCLCCTALLTSQRILEANIPYPNIAVYNWRLFTPGGVAALKNFLIIFVLSFPVLFSVGLLPQVNTFVTYLCEQIDMHIFGGAATTGPVSAVYCLSRSLALTGILFGLCYTSLLDNQNPANNIAFSVFCGLLVTTSYHLSRSQSDPTVLARLITGALRRTEKSTTSNRPKRRSNAPAIDSSSAKQQENNGNGRSAEIIVAGDNDLRSGNAIITTAQPDEPGITVSAGGTISTTAGTSEGVATATEATEAWKHHEFVDPLPQQMRDTVLARLKTDAIQVALLSVFVFALHVSTMFTVLQPYLARGLHFLALIWGFILHYLLPQARKHLPWLCCAAPFLKSREHNMYESTEPAHVMWFERVQVIMWFIEKNALYPLVVLSALTVSLAPLIEQFGLPIGSMVLVVCSMRCLRGAFTDASWHFVALAFTLLIFRFDFQGKYREPILVNLYVMLLATNKLYELLLKLRFVITYIAPWQITWGSAFHAFAQPFSVPHSAMLFIQAIVSSALSAPLSPVLGSAIFFTSYVRPIKFWERDYNTKRVDHSNTRLSSQLERNPGGSDDNNLNSIFYEHLTRSLQKSLYGDLALGRWGAVSQGDCFVLASDNLNCLVHIVELANGLVTFQLRGLEFRGTYCQQREVEAMMEEVRDNVGCCCCEPGHLPGMLSANAAFNQRWLAWEVSAAKYILEGYSISDNSAVPLLQVFELRRALMTYYVKAVIFYAVTSTKLEGWLSNQSILEALMPTLDKHYAELDPVFTVNNDDDYDCRVTGISRNSFCKMYLTWIQYCLQRVASTKPAFASTIAADKCSPLVSLCFALSVLARRALGSASHNTLQSVDYLLFGLHALFKGDIRIACVRDEWVFHDMDLINKVVAPAVRMAFKLHQDHFMSSEGLEKSKDLFDAIEKYTATLVISHEADPAWRNAVLSSVQSLLALRHVADENSDDYKIITLNKRFLDFRVIKVNRECVRGLWAGQQQELVYLRNRNPERGSIQNAKQALRNIINSSCDQPIGYPIYVSPLTTSFAETSTQLCQLIGGALSLSLFRQSVCDFFSRLKIRCGEGCSSGGTGRQDEGCPGGYSAPASLSGSIARGVDPSCVGGVSMSAVGGPALGAAGGQVGNSQINVPPRRSHSSGSHLTNPPDLGCASAALSGLALSGGGGRTASVSSSTIGTSTALVGAGASSLGTNSASYVRTSLGNLTLSSLTKPGPTNVTVVSMRPFGETPFVIGESAGSRSTVFGTWDPQTGQLVPAPASAPHHTLPVTPVTVTATVTTVTAPASATTASTGVTTTMITTTTTSPPCSISGVSIGSASVASAAAASAPIATSNSGGTGNCTETTVL</sequence>
<dbReference type="EnsemblMetazoa" id="XM_022813386">
    <property type="protein sequence ID" value="XP_022669121"/>
    <property type="gene ID" value="LOC111253664"/>
</dbReference>
<evidence type="ECO:0000256" key="5">
    <source>
        <dbReference type="ARBA" id="ARBA00023136"/>
    </source>
</evidence>
<feature type="compositionally biased region" description="Low complexity" evidence="7">
    <location>
        <begin position="677"/>
        <end position="691"/>
    </location>
</feature>
<dbReference type="InterPro" id="IPR007735">
    <property type="entry name" value="Pecanex_C"/>
</dbReference>
<feature type="transmembrane region" description="Helical" evidence="6">
    <location>
        <begin position="1498"/>
        <end position="1517"/>
    </location>
</feature>
<evidence type="ECO:0000313" key="10">
    <source>
        <dbReference type="Proteomes" id="UP000594260"/>
    </source>
</evidence>
<evidence type="ECO:0000313" key="9">
    <source>
        <dbReference type="EnsemblMetazoa" id="XP_022669126"/>
    </source>
</evidence>
<dbReference type="Proteomes" id="UP000594260">
    <property type="component" value="Unplaced"/>
</dbReference>
<dbReference type="RefSeq" id="XP_022669124.1">
    <property type="nucleotide sequence ID" value="XM_022813389.1"/>
</dbReference>
<feature type="region of interest" description="Disordered" evidence="7">
    <location>
        <begin position="1025"/>
        <end position="1049"/>
    </location>
</feature>
<protein>
    <recommendedName>
        <fullName evidence="6">Pecanex-like protein</fullName>
    </recommendedName>
</protein>
<dbReference type="EnsemblMetazoa" id="XM_022813388">
    <property type="protein sequence ID" value="XP_022669123"/>
    <property type="gene ID" value="LOC111253664"/>
</dbReference>
<feature type="compositionally biased region" description="Low complexity" evidence="7">
    <location>
        <begin position="280"/>
        <end position="298"/>
    </location>
</feature>
<evidence type="ECO:0000259" key="8">
    <source>
        <dbReference type="Pfam" id="PF05041"/>
    </source>
</evidence>
<feature type="compositionally biased region" description="Polar residues" evidence="7">
    <location>
        <begin position="591"/>
        <end position="616"/>
    </location>
</feature>
<feature type="region of interest" description="Disordered" evidence="7">
    <location>
        <begin position="2334"/>
        <end position="2356"/>
    </location>
</feature>
<reference evidence="9" key="1">
    <citation type="submission" date="2021-01" db="UniProtKB">
        <authorList>
            <consortium name="EnsemblMetazoa"/>
        </authorList>
    </citation>
    <scope>IDENTIFICATION</scope>
</reference>
<feature type="region of interest" description="Disordered" evidence="7">
    <location>
        <begin position="753"/>
        <end position="867"/>
    </location>
</feature>
<feature type="transmembrane region" description="Helical" evidence="6">
    <location>
        <begin position="1153"/>
        <end position="1172"/>
    </location>
</feature>
<feature type="transmembrane region" description="Helical" evidence="6">
    <location>
        <begin position="33"/>
        <end position="52"/>
    </location>
</feature>
<feature type="compositionally biased region" description="Polar residues" evidence="7">
    <location>
        <begin position="2540"/>
        <end position="2557"/>
    </location>
</feature>
<dbReference type="GO" id="GO:0016020">
    <property type="term" value="C:membrane"/>
    <property type="evidence" value="ECO:0007669"/>
    <property type="project" value="UniProtKB-SubCell"/>
</dbReference>
<evidence type="ECO:0000256" key="3">
    <source>
        <dbReference type="ARBA" id="ARBA00022692"/>
    </source>
</evidence>
<dbReference type="InParanoid" id="A0A7M7KMD6"/>
<keyword evidence="5 6" id="KW-0472">Membrane</keyword>
<feature type="compositionally biased region" description="Polar residues" evidence="7">
    <location>
        <begin position="474"/>
        <end position="484"/>
    </location>
</feature>
<dbReference type="RefSeq" id="XP_022669126.1">
    <property type="nucleotide sequence ID" value="XM_022813391.1"/>
</dbReference>
<dbReference type="PANTHER" id="PTHR12372">
    <property type="entry name" value="PECANEX"/>
    <property type="match status" value="1"/>
</dbReference>
<feature type="transmembrane region" description="Helical" evidence="6">
    <location>
        <begin position="1263"/>
        <end position="1284"/>
    </location>
</feature>
<dbReference type="CTD" id="18563"/>
<dbReference type="Pfam" id="PF05041">
    <property type="entry name" value="Pecanex_C"/>
    <property type="match status" value="1"/>
</dbReference>
<feature type="region of interest" description="Disordered" evidence="7">
    <location>
        <begin position="905"/>
        <end position="941"/>
    </location>
</feature>
<feature type="compositionally biased region" description="Polar residues" evidence="7">
    <location>
        <begin position="774"/>
        <end position="786"/>
    </location>
</feature>
<feature type="transmembrane region" description="Helical" evidence="6">
    <location>
        <begin position="1178"/>
        <end position="1199"/>
    </location>
</feature>
<dbReference type="RefSeq" id="XP_022669125.1">
    <property type="nucleotide sequence ID" value="XM_022813390.1"/>
</dbReference>
<feature type="transmembrane region" description="Helical" evidence="6">
    <location>
        <begin position="1631"/>
        <end position="1652"/>
    </location>
</feature>
<keyword evidence="4 6" id="KW-1133">Transmembrane helix</keyword>
<dbReference type="GO" id="GO:0005783">
    <property type="term" value="C:endoplasmic reticulum"/>
    <property type="evidence" value="ECO:0007669"/>
    <property type="project" value="TreeGrafter"/>
</dbReference>
<feature type="region of interest" description="Disordered" evidence="7">
    <location>
        <begin position="93"/>
        <end position="114"/>
    </location>
</feature>
<feature type="region of interest" description="Disordered" evidence="7">
    <location>
        <begin position="2538"/>
        <end position="2557"/>
    </location>
</feature>
<keyword evidence="10" id="KW-1185">Reference proteome</keyword>
<accession>A0A7M7KMD6</accession>
<name>A0A7M7KMD6_VARDE</name>
<comment type="similarity">
    <text evidence="2 6">Belongs to the pecanex family.</text>
</comment>
<keyword evidence="3 6" id="KW-0812">Transmembrane</keyword>
<dbReference type="InterPro" id="IPR039797">
    <property type="entry name" value="Pecanex"/>
</dbReference>
<feature type="transmembrane region" description="Helical" evidence="6">
    <location>
        <begin position="1593"/>
        <end position="1611"/>
    </location>
</feature>
<comment type="subcellular location">
    <subcellularLocation>
        <location evidence="1 6">Membrane</location>
        <topology evidence="1 6">Multi-pass membrane protein</topology>
    </subcellularLocation>
</comment>
<evidence type="ECO:0000256" key="1">
    <source>
        <dbReference type="ARBA" id="ARBA00004141"/>
    </source>
</evidence>
<evidence type="ECO:0000256" key="6">
    <source>
        <dbReference type="RuleBase" id="RU367089"/>
    </source>
</evidence>
<dbReference type="GeneID" id="111253664"/>
<dbReference type="EnsemblMetazoa" id="XM_022813389">
    <property type="protein sequence ID" value="XP_022669124"/>
    <property type="gene ID" value="LOC111253664"/>
</dbReference>
<dbReference type="KEGG" id="vde:111253664"/>
<feature type="transmembrane region" description="Helical" evidence="6">
    <location>
        <begin position="1664"/>
        <end position="1682"/>
    </location>
</feature>
<feature type="region of interest" description="Disordered" evidence="7">
    <location>
        <begin position="1382"/>
        <end position="1415"/>
    </location>
</feature>
<feature type="region of interest" description="Disordered" evidence="7">
    <location>
        <begin position="261"/>
        <end position="306"/>
    </location>
</feature>